<proteinExistence type="predicted"/>
<organism evidence="1 2">
    <name type="scientific">Vibrio phage 2 TSL-2019</name>
    <dbReference type="NCBI Taxonomy" id="2508172"/>
    <lineage>
        <taxon>Viruses</taxon>
        <taxon>Duplodnaviria</taxon>
        <taxon>Heunggongvirae</taxon>
        <taxon>Uroviricota</taxon>
        <taxon>Caudoviricetes</taxon>
        <taxon>Chimalliviridae</taxon>
        <taxon>Gorgonvirinae</taxon>
        <taxon>Aphroditevirus</taxon>
        <taxon>Aphroditevirus av2TSL2019</taxon>
    </lineage>
</organism>
<name>A0A513PWK3_9CAUD</name>
<reference evidence="1 2" key="1">
    <citation type="submission" date="2019-01" db="EMBL/GenBank/DDBJ databases">
        <authorList>
            <person name="Le T.S."/>
            <person name="Kurtboke I."/>
        </authorList>
    </citation>
    <scope>NUCLEOTIDE SEQUENCE [LARGE SCALE GENOMIC DNA]</scope>
</reference>
<protein>
    <recommendedName>
        <fullName evidence="3">Virion structural protein</fullName>
    </recommendedName>
</protein>
<keyword evidence="2" id="KW-1185">Reference proteome</keyword>
<dbReference type="Proteomes" id="UP000320660">
    <property type="component" value="Segment"/>
</dbReference>
<accession>A0A513PWK3</accession>
<dbReference type="KEGG" id="vg:55613544"/>
<evidence type="ECO:0008006" key="3">
    <source>
        <dbReference type="Google" id="ProtNLM"/>
    </source>
</evidence>
<sequence length="293" mass="33469">MEILEFKNNLKPVKKADIVKVVKGHRDYIEGAHDNLRLLQSEGIPLSKAMEGWKLAPALFKEMRGPVNKSIAMESIVEGAIRNSLAILETLEKDFNAGPGVIGKETATIRELNALMLDTYIAFWVDYLSRLMNMFTSMMVKGKKAEQVAQKPDLEFLSKNMAKFGELTYLLFERGGIIHKRYRSAPKIVADEQTVDVLTETKGKDSVLVMQTRNFGPHSLNPGYWYSLLKMEFALHQYESQQNSIESNAQKISYYQDLQNQEPSPANEKMIELLEERIIKAQAKMEEIEQRYA</sequence>
<dbReference type="RefSeq" id="YP_009843278.1">
    <property type="nucleotide sequence ID" value="NC_048747.1"/>
</dbReference>
<dbReference type="EMBL" id="MK368614">
    <property type="protein sequence ID" value="QAU04331.1"/>
    <property type="molecule type" value="Genomic_DNA"/>
</dbReference>
<evidence type="ECO:0000313" key="2">
    <source>
        <dbReference type="Proteomes" id="UP000320660"/>
    </source>
</evidence>
<evidence type="ECO:0000313" key="1">
    <source>
        <dbReference type="EMBL" id="QAU04331.1"/>
    </source>
</evidence>
<dbReference type="GeneID" id="55613544"/>